<comment type="caution">
    <text evidence="1">The sequence shown here is derived from an EMBL/GenBank/DDBJ whole genome shotgun (WGS) entry which is preliminary data.</text>
</comment>
<organism evidence="1 2">
    <name type="scientific">Datura stramonium</name>
    <name type="common">Jimsonweed</name>
    <name type="synonym">Common thornapple</name>
    <dbReference type="NCBI Taxonomy" id="4076"/>
    <lineage>
        <taxon>Eukaryota</taxon>
        <taxon>Viridiplantae</taxon>
        <taxon>Streptophyta</taxon>
        <taxon>Embryophyta</taxon>
        <taxon>Tracheophyta</taxon>
        <taxon>Spermatophyta</taxon>
        <taxon>Magnoliopsida</taxon>
        <taxon>eudicotyledons</taxon>
        <taxon>Gunneridae</taxon>
        <taxon>Pentapetalae</taxon>
        <taxon>asterids</taxon>
        <taxon>lamiids</taxon>
        <taxon>Solanales</taxon>
        <taxon>Solanaceae</taxon>
        <taxon>Solanoideae</taxon>
        <taxon>Datureae</taxon>
        <taxon>Datura</taxon>
    </lineage>
</organism>
<proteinExistence type="predicted"/>
<reference evidence="1 2" key="1">
    <citation type="journal article" date="2021" name="BMC Genomics">
        <title>Datura genome reveals duplications of psychoactive alkaloid biosynthetic genes and high mutation rate following tissue culture.</title>
        <authorList>
            <person name="Rajewski A."/>
            <person name="Carter-House D."/>
            <person name="Stajich J."/>
            <person name="Litt A."/>
        </authorList>
    </citation>
    <scope>NUCLEOTIDE SEQUENCE [LARGE SCALE GENOMIC DNA]</scope>
    <source>
        <strain evidence="1">AR-01</strain>
    </source>
</reference>
<gene>
    <name evidence="1" type="ORF">HAX54_017079</name>
</gene>
<keyword evidence="2" id="KW-1185">Reference proteome</keyword>
<feature type="non-terminal residue" evidence="1">
    <location>
        <position position="1"/>
    </location>
</feature>
<dbReference type="EMBL" id="JACEIK010002113">
    <property type="protein sequence ID" value="MCD9559222.1"/>
    <property type="molecule type" value="Genomic_DNA"/>
</dbReference>
<evidence type="ECO:0000313" key="1">
    <source>
        <dbReference type="EMBL" id="MCD9559222.1"/>
    </source>
</evidence>
<sequence length="51" mass="5655">DPTPPSSYQYVHCRSYQHGGALGWLAMSGCGAQLPEHLLQIFFFEVTDVVT</sequence>
<name>A0ABS8UK04_DATST</name>
<accession>A0ABS8UK04</accession>
<dbReference type="Proteomes" id="UP000823775">
    <property type="component" value="Unassembled WGS sequence"/>
</dbReference>
<protein>
    <submittedName>
        <fullName evidence="1">Uncharacterized protein</fullName>
    </submittedName>
</protein>
<evidence type="ECO:0000313" key="2">
    <source>
        <dbReference type="Proteomes" id="UP000823775"/>
    </source>
</evidence>